<keyword evidence="2" id="KW-1185">Reference proteome</keyword>
<gene>
    <name evidence="1" type="ORF">MSPICULIGERA_LOCUS23335</name>
</gene>
<dbReference type="Proteomes" id="UP001177023">
    <property type="component" value="Unassembled WGS sequence"/>
</dbReference>
<organism evidence="1 2">
    <name type="scientific">Mesorhabditis spiculigera</name>
    <dbReference type="NCBI Taxonomy" id="96644"/>
    <lineage>
        <taxon>Eukaryota</taxon>
        <taxon>Metazoa</taxon>
        <taxon>Ecdysozoa</taxon>
        <taxon>Nematoda</taxon>
        <taxon>Chromadorea</taxon>
        <taxon>Rhabditida</taxon>
        <taxon>Rhabditina</taxon>
        <taxon>Rhabditomorpha</taxon>
        <taxon>Rhabditoidea</taxon>
        <taxon>Rhabditidae</taxon>
        <taxon>Mesorhabditinae</taxon>
        <taxon>Mesorhabditis</taxon>
    </lineage>
</organism>
<dbReference type="EMBL" id="CATQJA010002703">
    <property type="protein sequence ID" value="CAJ0585308.1"/>
    <property type="molecule type" value="Genomic_DNA"/>
</dbReference>
<accession>A0AA36DD40</accession>
<evidence type="ECO:0000313" key="1">
    <source>
        <dbReference type="EMBL" id="CAJ0585308.1"/>
    </source>
</evidence>
<reference evidence="1" key="1">
    <citation type="submission" date="2023-06" db="EMBL/GenBank/DDBJ databases">
        <authorList>
            <person name="Delattre M."/>
        </authorList>
    </citation>
    <scope>NUCLEOTIDE SEQUENCE</scope>
    <source>
        <strain evidence="1">AF72</strain>
    </source>
</reference>
<dbReference type="AlphaFoldDB" id="A0AA36DD40"/>
<feature type="non-terminal residue" evidence="1">
    <location>
        <position position="1"/>
    </location>
</feature>
<proteinExistence type="predicted"/>
<protein>
    <submittedName>
        <fullName evidence="1">Uncharacterized protein</fullName>
    </submittedName>
</protein>
<evidence type="ECO:0000313" key="2">
    <source>
        <dbReference type="Proteomes" id="UP001177023"/>
    </source>
</evidence>
<sequence>TREAADRAAVSAVQRPVAAHRRDAHGQPKFAQQILRFCNVVKGSKESSQFNNNAKCDICDDVRPALVVPQPKTTYVIRLVAPFLSVLSLIYDATTHK</sequence>
<name>A0AA36DD40_9BILA</name>
<comment type="caution">
    <text evidence="1">The sequence shown here is derived from an EMBL/GenBank/DDBJ whole genome shotgun (WGS) entry which is preliminary data.</text>
</comment>
<feature type="non-terminal residue" evidence="1">
    <location>
        <position position="97"/>
    </location>
</feature>